<dbReference type="AlphaFoldDB" id="A0A1I8EZU8"/>
<evidence type="ECO:0000256" key="3">
    <source>
        <dbReference type="ARBA" id="ARBA00022692"/>
    </source>
</evidence>
<dbReference type="STRING" id="6293.A0A1I8EZU8"/>
<keyword evidence="6 7" id="KW-0472">Membrane</keyword>
<organism evidence="8">
    <name type="scientific">Wuchereria bancrofti</name>
    <dbReference type="NCBI Taxonomy" id="6293"/>
    <lineage>
        <taxon>Eukaryota</taxon>
        <taxon>Metazoa</taxon>
        <taxon>Ecdysozoa</taxon>
        <taxon>Nematoda</taxon>
        <taxon>Chromadorea</taxon>
        <taxon>Rhabditida</taxon>
        <taxon>Spirurina</taxon>
        <taxon>Spiruromorpha</taxon>
        <taxon>Filarioidea</taxon>
        <taxon>Onchocercidae</taxon>
        <taxon>Wuchereria</taxon>
    </lineage>
</organism>
<keyword evidence="5 7" id="KW-1133">Transmembrane helix</keyword>
<keyword evidence="3 7" id="KW-0812">Transmembrane</keyword>
<evidence type="ECO:0000256" key="2">
    <source>
        <dbReference type="ARBA" id="ARBA00006462"/>
    </source>
</evidence>
<evidence type="ECO:0000256" key="1">
    <source>
        <dbReference type="ARBA" id="ARBA00004606"/>
    </source>
</evidence>
<dbReference type="PANTHER" id="PTHR23033:SF8">
    <property type="entry name" value="HEXOSYLTRANSFERASE"/>
    <property type="match status" value="1"/>
</dbReference>
<name>A0A1I8EZU8_WUCBA</name>
<dbReference type="GO" id="GO:0016263">
    <property type="term" value="F:glycoprotein-N-acetylgalactosamine 3-beta-galactosyltransferase activity"/>
    <property type="evidence" value="ECO:0007669"/>
    <property type="project" value="TreeGrafter"/>
</dbReference>
<evidence type="ECO:0000256" key="5">
    <source>
        <dbReference type="ARBA" id="ARBA00022989"/>
    </source>
</evidence>
<comment type="subcellular location">
    <subcellularLocation>
        <location evidence="1">Membrane</location>
        <topology evidence="1">Single-pass type II membrane protein</topology>
    </subcellularLocation>
</comment>
<keyword evidence="4" id="KW-0735">Signal-anchor</keyword>
<protein>
    <submittedName>
        <fullName evidence="8">Uncharacterized protein</fullName>
    </submittedName>
</protein>
<dbReference type="WBParaSite" id="maker-PairedContig_77-snap-gene-3.16-mRNA-1">
    <property type="protein sequence ID" value="maker-PairedContig_77-snap-gene-3.16-mRNA-1"/>
    <property type="gene ID" value="maker-PairedContig_77-snap-gene-3.16"/>
</dbReference>
<dbReference type="InterPro" id="IPR026050">
    <property type="entry name" value="C1GALT1/C1GALT1_chp1"/>
</dbReference>
<sequence length="412" mass="47795">FFNSTGLRSFIGSLNNSKQYRKKEKENERKAAKRKNLFYCLGDILRIIVIKNDDRLFQRYGQNLMQQVILILSRLIATCRKQWLSNNSARFILGILIGILLGFCVTFETATQSILIKQPKQFTTINSNTSVLSDIQIQCIIFIHPNQLFKRKYVQTLQEINVAFVKTKKTQYHWDLYREIIKYSTKYNQQQSQFWTIISDEQTFIVMANLRRLLSAFNNSQQSFILGRISSKRNLRSYLFPWNIYTTILPQAGIVFSHTALDLMTNDACFGWLSPRATERALIRCSNLMNVQLVDPIDKDGKHLFIPNGFNELIAGSELDSSKKMQNPVYCCSDQGISFGSLNYRDHRILDYATARIKTDRQTKTHTQTQVRNEPEYYSELNRNFQYSLSSSSSSLSAAESLLTYNANFNYC</sequence>
<proteinExistence type="inferred from homology"/>
<dbReference type="GO" id="GO:0016020">
    <property type="term" value="C:membrane"/>
    <property type="evidence" value="ECO:0007669"/>
    <property type="project" value="UniProtKB-SubCell"/>
</dbReference>
<dbReference type="PANTHER" id="PTHR23033">
    <property type="entry name" value="BETA1,3-GALACTOSYLTRANSFERASE"/>
    <property type="match status" value="1"/>
</dbReference>
<comment type="similarity">
    <text evidence="2">Belongs to the glycosyltransferase 31 family. Beta3-Gal-T subfamily.</text>
</comment>
<reference evidence="8" key="1">
    <citation type="submission" date="2016-11" db="UniProtKB">
        <authorList>
            <consortium name="WormBaseParasite"/>
        </authorList>
    </citation>
    <scope>IDENTIFICATION</scope>
    <source>
        <strain evidence="8">pt0022</strain>
    </source>
</reference>
<feature type="transmembrane region" description="Helical" evidence="7">
    <location>
        <begin position="91"/>
        <end position="110"/>
    </location>
</feature>
<evidence type="ECO:0000256" key="6">
    <source>
        <dbReference type="ARBA" id="ARBA00023136"/>
    </source>
</evidence>
<evidence type="ECO:0000256" key="4">
    <source>
        <dbReference type="ARBA" id="ARBA00022968"/>
    </source>
</evidence>
<accession>A0A1I8EZU8</accession>
<evidence type="ECO:0000313" key="8">
    <source>
        <dbReference type="WBParaSite" id="maker-PairedContig_77-snap-gene-3.16-mRNA-1"/>
    </source>
</evidence>
<evidence type="ECO:0000256" key="7">
    <source>
        <dbReference type="SAM" id="Phobius"/>
    </source>
</evidence>
<dbReference type="Gene3D" id="3.90.550.50">
    <property type="match status" value="1"/>
</dbReference>